<evidence type="ECO:0000313" key="4">
    <source>
        <dbReference type="Proteomes" id="UP001285441"/>
    </source>
</evidence>
<comment type="caution">
    <text evidence="3">The sequence shown here is derived from an EMBL/GenBank/DDBJ whole genome shotgun (WGS) entry which is preliminary data.</text>
</comment>
<sequence length="325" mass="34882">MDTVITQKRNLPLIATRETCSGKTYIVTGANTGLGYEAAKHLVSLGAACVILAVRNVEAGNKAKAEIEAATGALGVAEVWALDLCSYDSVKAFAKRGVDELSRIDGLIENAGIGATHRTVVEGHVATVTVNVLSTFLLAVLLLPKLSETARTSGGLAHLVVVSSRRAFDAGEDWRKIRDGPLVKMDAEDAPPRSIYPLSKLLEYMTVRHLARLLPLANTGVIINVVCPGFCATQLFRDAPESMQSQIQERRRLYGRTAEDGSRTLLHAVVAGQESHGKLLHSCEIGENDVPDWAKNDETGQEHTWGAVAKELEAAAPASVSRILQ</sequence>
<dbReference type="SUPFAM" id="SSF51735">
    <property type="entry name" value="NAD(P)-binding Rossmann-fold domains"/>
    <property type="match status" value="1"/>
</dbReference>
<organism evidence="3 4">
    <name type="scientific">Podospora didyma</name>
    <dbReference type="NCBI Taxonomy" id="330526"/>
    <lineage>
        <taxon>Eukaryota</taxon>
        <taxon>Fungi</taxon>
        <taxon>Dikarya</taxon>
        <taxon>Ascomycota</taxon>
        <taxon>Pezizomycotina</taxon>
        <taxon>Sordariomycetes</taxon>
        <taxon>Sordariomycetidae</taxon>
        <taxon>Sordariales</taxon>
        <taxon>Podosporaceae</taxon>
        <taxon>Podospora</taxon>
    </lineage>
</organism>
<dbReference type="Gene3D" id="3.40.50.720">
    <property type="entry name" value="NAD(P)-binding Rossmann-like Domain"/>
    <property type="match status" value="1"/>
</dbReference>
<reference evidence="3" key="1">
    <citation type="journal article" date="2023" name="Mol. Phylogenet. Evol.">
        <title>Genome-scale phylogeny and comparative genomics of the fungal order Sordariales.</title>
        <authorList>
            <person name="Hensen N."/>
            <person name="Bonometti L."/>
            <person name="Westerberg I."/>
            <person name="Brannstrom I.O."/>
            <person name="Guillou S."/>
            <person name="Cros-Aarteil S."/>
            <person name="Calhoun S."/>
            <person name="Haridas S."/>
            <person name="Kuo A."/>
            <person name="Mondo S."/>
            <person name="Pangilinan J."/>
            <person name="Riley R."/>
            <person name="LaButti K."/>
            <person name="Andreopoulos B."/>
            <person name="Lipzen A."/>
            <person name="Chen C."/>
            <person name="Yan M."/>
            <person name="Daum C."/>
            <person name="Ng V."/>
            <person name="Clum A."/>
            <person name="Steindorff A."/>
            <person name="Ohm R.A."/>
            <person name="Martin F."/>
            <person name="Silar P."/>
            <person name="Natvig D.O."/>
            <person name="Lalanne C."/>
            <person name="Gautier V."/>
            <person name="Ament-Velasquez S.L."/>
            <person name="Kruys A."/>
            <person name="Hutchinson M.I."/>
            <person name="Powell A.J."/>
            <person name="Barry K."/>
            <person name="Miller A.N."/>
            <person name="Grigoriev I.V."/>
            <person name="Debuchy R."/>
            <person name="Gladieux P."/>
            <person name="Hiltunen Thoren M."/>
            <person name="Johannesson H."/>
        </authorList>
    </citation>
    <scope>NUCLEOTIDE SEQUENCE</scope>
    <source>
        <strain evidence="3">CBS 232.78</strain>
    </source>
</reference>
<protein>
    <recommendedName>
        <fullName evidence="2">Ketoreductase domain-containing protein</fullName>
    </recommendedName>
</protein>
<dbReference type="PRINTS" id="PR00081">
    <property type="entry name" value="GDHRDH"/>
</dbReference>
<proteinExistence type="predicted"/>
<dbReference type="PANTHER" id="PTHR43157">
    <property type="entry name" value="PHOSPHATIDYLINOSITOL-GLYCAN BIOSYNTHESIS CLASS F PROTEIN-RELATED"/>
    <property type="match status" value="1"/>
</dbReference>
<feature type="domain" description="Ketoreductase" evidence="2">
    <location>
        <begin position="23"/>
        <end position="174"/>
    </location>
</feature>
<dbReference type="PANTHER" id="PTHR43157:SF61">
    <property type="entry name" value="DEHYDROGENASE_REDUCTASE FAMILY PROTEIN, PUTATIVE (AFU_ORTHOLOGUE AFUA_3G01250)-RELATED"/>
    <property type="match status" value="1"/>
</dbReference>
<accession>A0AAE0N4K0</accession>
<dbReference type="SMART" id="SM00822">
    <property type="entry name" value="PKS_KR"/>
    <property type="match status" value="1"/>
</dbReference>
<evidence type="ECO:0000259" key="2">
    <source>
        <dbReference type="SMART" id="SM00822"/>
    </source>
</evidence>
<evidence type="ECO:0000313" key="3">
    <source>
        <dbReference type="EMBL" id="KAK3370541.1"/>
    </source>
</evidence>
<name>A0AAE0N4K0_9PEZI</name>
<keyword evidence="4" id="KW-1185">Reference proteome</keyword>
<keyword evidence="1" id="KW-0560">Oxidoreductase</keyword>
<dbReference type="Proteomes" id="UP001285441">
    <property type="component" value="Unassembled WGS sequence"/>
</dbReference>
<dbReference type="InterPro" id="IPR036291">
    <property type="entry name" value="NAD(P)-bd_dom_sf"/>
</dbReference>
<dbReference type="GO" id="GO:0016491">
    <property type="term" value="F:oxidoreductase activity"/>
    <property type="evidence" value="ECO:0007669"/>
    <property type="project" value="UniProtKB-KW"/>
</dbReference>
<reference evidence="3" key="2">
    <citation type="submission" date="2023-06" db="EMBL/GenBank/DDBJ databases">
        <authorList>
            <consortium name="Lawrence Berkeley National Laboratory"/>
            <person name="Haridas S."/>
            <person name="Hensen N."/>
            <person name="Bonometti L."/>
            <person name="Westerberg I."/>
            <person name="Brannstrom I.O."/>
            <person name="Guillou S."/>
            <person name="Cros-Aarteil S."/>
            <person name="Calhoun S."/>
            <person name="Kuo A."/>
            <person name="Mondo S."/>
            <person name="Pangilinan J."/>
            <person name="Riley R."/>
            <person name="LaButti K."/>
            <person name="Andreopoulos B."/>
            <person name="Lipzen A."/>
            <person name="Chen C."/>
            <person name="Yanf M."/>
            <person name="Daum C."/>
            <person name="Ng V."/>
            <person name="Clum A."/>
            <person name="Steindorff A."/>
            <person name="Ohm R."/>
            <person name="Martin F."/>
            <person name="Silar P."/>
            <person name="Natvig D."/>
            <person name="Lalanne C."/>
            <person name="Gautier V."/>
            <person name="Ament-velasquez S.L."/>
            <person name="Kruys A."/>
            <person name="Hutchinson M.I."/>
            <person name="Powell A.J."/>
            <person name="Barry K."/>
            <person name="Miller A.N."/>
            <person name="Grigoriev I.V."/>
            <person name="Debuchy R."/>
            <person name="Gladieux P."/>
            <person name="Thoren M.H."/>
            <person name="Johannesson H."/>
        </authorList>
    </citation>
    <scope>NUCLEOTIDE SEQUENCE</scope>
    <source>
        <strain evidence="3">CBS 232.78</strain>
    </source>
</reference>
<dbReference type="InterPro" id="IPR057326">
    <property type="entry name" value="KR_dom"/>
</dbReference>
<dbReference type="Pfam" id="PF00106">
    <property type="entry name" value="adh_short"/>
    <property type="match status" value="1"/>
</dbReference>
<gene>
    <name evidence="3" type="ORF">B0H63DRAFT_497444</name>
</gene>
<dbReference type="EMBL" id="JAULSW010000009">
    <property type="protein sequence ID" value="KAK3370541.1"/>
    <property type="molecule type" value="Genomic_DNA"/>
</dbReference>
<dbReference type="AlphaFoldDB" id="A0AAE0N4K0"/>
<evidence type="ECO:0000256" key="1">
    <source>
        <dbReference type="ARBA" id="ARBA00023002"/>
    </source>
</evidence>
<dbReference type="InterPro" id="IPR002347">
    <property type="entry name" value="SDR_fam"/>
</dbReference>